<dbReference type="Pfam" id="PF13620">
    <property type="entry name" value="CarboxypepD_reg"/>
    <property type="match status" value="3"/>
</dbReference>
<proteinExistence type="predicted"/>
<dbReference type="GO" id="GO:0005975">
    <property type="term" value="P:carbohydrate metabolic process"/>
    <property type="evidence" value="ECO:0007669"/>
    <property type="project" value="UniProtKB-ARBA"/>
</dbReference>
<organism evidence="9 10">
    <name type="scientific">Arthrobacter globiformis</name>
    <dbReference type="NCBI Taxonomy" id="1665"/>
    <lineage>
        <taxon>Bacteria</taxon>
        <taxon>Bacillati</taxon>
        <taxon>Actinomycetota</taxon>
        <taxon>Actinomycetes</taxon>
        <taxon>Micrococcales</taxon>
        <taxon>Micrococcaceae</taxon>
        <taxon>Arthrobacter</taxon>
    </lineage>
</organism>
<dbReference type="InterPro" id="IPR033764">
    <property type="entry name" value="Sdr_B"/>
</dbReference>
<accession>A0A328HBD3</accession>
<evidence type="ECO:0000256" key="5">
    <source>
        <dbReference type="ARBA" id="ARBA00022729"/>
    </source>
</evidence>
<evidence type="ECO:0000313" key="10">
    <source>
        <dbReference type="Proteomes" id="UP000249166"/>
    </source>
</evidence>
<evidence type="ECO:0000256" key="2">
    <source>
        <dbReference type="ARBA" id="ARBA00004613"/>
    </source>
</evidence>
<dbReference type="Gene3D" id="2.60.40.2700">
    <property type="match status" value="7"/>
</dbReference>
<comment type="subcellular location">
    <subcellularLocation>
        <location evidence="2">Secreted</location>
    </subcellularLocation>
</comment>
<dbReference type="GO" id="GO:0030246">
    <property type="term" value="F:carbohydrate binding"/>
    <property type="evidence" value="ECO:0007669"/>
    <property type="project" value="InterPro"/>
</dbReference>
<evidence type="ECO:0000256" key="4">
    <source>
        <dbReference type="ARBA" id="ARBA00022525"/>
    </source>
</evidence>
<dbReference type="InterPro" id="IPR013784">
    <property type="entry name" value="Carb-bd-like_fold"/>
</dbReference>
<evidence type="ECO:0000256" key="7">
    <source>
        <dbReference type="SAM" id="SignalP"/>
    </source>
</evidence>
<dbReference type="InterPro" id="IPR008969">
    <property type="entry name" value="CarboxyPept-like_regulatory"/>
</dbReference>
<protein>
    <recommendedName>
        <fullName evidence="3">alpha-amylase</fullName>
        <ecNumber evidence="3">3.2.1.1</ecNumber>
    </recommendedName>
    <alternativeName>
        <fullName evidence="6">1,4-alpha-D-glucan glucanohydrolase</fullName>
    </alternativeName>
</protein>
<dbReference type="EC" id="3.2.1.1" evidence="3"/>
<dbReference type="Pfam" id="PF17210">
    <property type="entry name" value="SdrD_B"/>
    <property type="match status" value="1"/>
</dbReference>
<reference evidence="9 10" key="1">
    <citation type="submission" date="2018-04" db="EMBL/GenBank/DDBJ databases">
        <title>Bacteria isolated from cave deposits of Manipur.</title>
        <authorList>
            <person name="Sahoo D."/>
            <person name="Sarangthem I."/>
            <person name="Nandeibam J."/>
        </authorList>
    </citation>
    <scope>NUCLEOTIDE SEQUENCE [LARGE SCALE GENOMIC DNA]</scope>
    <source>
        <strain evidence="10">mrc11</strain>
    </source>
</reference>
<dbReference type="SUPFAM" id="SSF49478">
    <property type="entry name" value="Cna protein B-type domain"/>
    <property type="match status" value="1"/>
</dbReference>
<evidence type="ECO:0000256" key="6">
    <source>
        <dbReference type="ARBA" id="ARBA00030238"/>
    </source>
</evidence>
<sequence>MLARSRRFRMRIAILLSVMSALIVTGLTPAAAVEVGGDASASISGKITADFSGGSQGYIGVHVTNAETSEYVTSSYADAEGNYTAGNLPAGSYKLQFFDYSNIHLGEWYGGTADQASATVVALAPAQQLTGIDLTLVKSAAISGQVTAPTGVDLNGISVSVHTADGMSIPAYAPVAGDGSYKVIGLPAGSYKVLFSGNSSGALDRWYEGAQSIDTATPLTLAAGQERTGINATLDKGATVSGRVTAPEGVDLTAVSVRVHKSDYFSYSGYGQVSPDGSYTVKGLPAGNYKVHFDAYNSGAPDQWYADADSFNTATSIPLAQGQDLTGIDAAMVKGATISGQVTVPAGMDVTSITVQAYASNSTLGFPASTWVSQDGSYRIAGLPAGTYKVQFSGNSSGALDQWAANAESEEAASPITLVPGQDVTGVDAALVKAATISGRVTAPAGVDLTGVTVRVHRSDSMSGSGSVQVDQDGSYRVTGLAAGSYKVQFDGNRSGALDQWHAGAHSFETATPLTLGTGQDLTGINETLVKAASISGRVTLPAGVDAASIYLNVYSSEDRNSSRWFQVKADGSYTAGDLAAGSYKIQFAGDGTGTLAQWHAGAKSFETATAITLSEGQDLTGIDADLVTGASISGLVSAPAGVDLARVRAYLFPGGSYDWSSTVSLGADGSYKFVGLPAGSYKIQFDASDSGALDRWYGGALTSAEATAITLADGQASTNADATLIKAASISGQMVAPAGVDIAAVNVAVYNTDNARAFPLYAEVQSDGSYRVSGLTSGNYKIRYSGYDSGALEQWHENGTSMATATTVAVAPGQDLSGIKATLIKGATISGTVSAPAGVRLTSTYVTAVSEADPYRPGASVNSDGTYKLKGLAAGTYKLNFQGNSGALEEWFEDAQSEAEATPVTVTSGQDRTGINATLAKGASISGKVTLPEGVSPYSVYVSLYRTGETLPTGTAYLDDAGTYTFRGLLAGGYKLQFRGYENNSGVLQQWYSNATSIGTATEVAVTAGQDRSAIDVTMKKGASISGKVTAPAAVNLSAAQVHATLAGAPADSAAVVWVATDGTYTIAGLEPGTYKVRFSGEQSGATDTWYGGTTADTATLVTLAAEEAKPAIDMAVGTGGSIQGKVTGTVSGYSYPITVFDQAGKAIRTTQTDAAGNYSLVGLTAGSYKVAFNRSNGYYGDEAQFYSNKPESAGLEQAQAITLAQNQSVQNIDATLKRGGSITGTLLDKAGKPLPNAYVEAYTRDGSFVTRMGFSDDSGKYSIGGLTTGKYLLHVLAYMSPGNLYSGNTAEEASAIPVAVTSGSATTFDLSYAVPQLTAPAPTIAGTAKVDSTLTAEPGTWGPSPVTLSYQWKADGADIAGATANTYKPTAVTVGKMLTVTVTGTKDGYTTETKTSAATAKVAAAALTAPTPTISGTAKVDSTLTAVPGTWGPAPVTLMYQWNADGISITGATAGTYKVTAATVGKTLTVTVAGSKADYATETRTSAATAKVAAGTLTAPTPTVKGTAKVGSTLTATVGTWGPSPVALKYQWKANGAAITGATAATFKPAAAQVGKTLTFSVTGTKTGYTTATKTSAATGTVMALNPVLTAPTPRITGTAKVGYTLTAVPGPWGPAAVTLRYQWKANGGAIAGATASTYKPAAAVVGKTISVSVTGSKAGYNTAAKTSALTARVAVGTLSAPAPRITGTAKVGYTLTAVPGAWGPAPVALKYQWKANGVAVAGATASTYKPAAAVVGKTMSVTVTGSKAGYTTTAKTSAVTAKIAVGTLTAPVPGISGAVRVGSVLTATGAWGPAPVTLKYQWKANGVAIPGATAGTYTPSTAVLGKTLAVTVTGSKSGFTSVTKTSAVSVKVAAGVLTVPAPTVSGTATVGTVLTAVPGTWGPAPVSLKYQWYANGVALAGATASTYKPLATDMGKTLTVTVAGSKAGFTTAAKTSATTAAVS</sequence>
<keyword evidence="5 7" id="KW-0732">Signal</keyword>
<dbReference type="InterPro" id="IPR051417">
    <property type="entry name" value="SDr/BOS_complex"/>
</dbReference>
<dbReference type="EMBL" id="QLNP01000098">
    <property type="protein sequence ID" value="RAM35862.1"/>
    <property type="molecule type" value="Genomic_DNA"/>
</dbReference>
<evidence type="ECO:0000313" key="9">
    <source>
        <dbReference type="EMBL" id="RAM35862.1"/>
    </source>
</evidence>
<dbReference type="SUPFAM" id="SSF49464">
    <property type="entry name" value="Carboxypeptidase regulatory domain-like"/>
    <property type="match status" value="1"/>
</dbReference>
<evidence type="ECO:0000256" key="1">
    <source>
        <dbReference type="ARBA" id="ARBA00000548"/>
    </source>
</evidence>
<evidence type="ECO:0000256" key="3">
    <source>
        <dbReference type="ARBA" id="ARBA00012595"/>
    </source>
</evidence>
<gene>
    <name evidence="9" type="ORF">DBZ45_16975</name>
</gene>
<keyword evidence="4" id="KW-0964">Secreted</keyword>
<dbReference type="GO" id="GO:0005576">
    <property type="term" value="C:extracellular region"/>
    <property type="evidence" value="ECO:0007669"/>
    <property type="project" value="UniProtKB-SubCell"/>
</dbReference>
<dbReference type="SUPFAM" id="SSF49452">
    <property type="entry name" value="Starch-binding domain-like"/>
    <property type="match status" value="3"/>
</dbReference>
<dbReference type="Gene3D" id="2.60.40.10">
    <property type="entry name" value="Immunoglobulins"/>
    <property type="match status" value="3"/>
</dbReference>
<dbReference type="GO" id="GO:0004556">
    <property type="term" value="F:alpha-amylase activity"/>
    <property type="evidence" value="ECO:0007669"/>
    <property type="project" value="UniProtKB-EC"/>
</dbReference>
<comment type="caution">
    <text evidence="9">The sequence shown here is derived from an EMBL/GenBank/DDBJ whole genome shotgun (WGS) entry which is preliminary data.</text>
</comment>
<dbReference type="PANTHER" id="PTHR23303">
    <property type="entry name" value="CARBOXYPEPTIDASE REGULATORY REGION-CONTAINING"/>
    <property type="match status" value="1"/>
</dbReference>
<name>A0A328HBD3_ARTGO</name>
<feature type="domain" description="SD-repeat containing protein B" evidence="8">
    <location>
        <begin position="1139"/>
        <end position="1217"/>
    </location>
</feature>
<dbReference type="SUPFAM" id="SSF117074">
    <property type="entry name" value="Hypothetical protein PA1324"/>
    <property type="match status" value="2"/>
</dbReference>
<evidence type="ECO:0000259" key="8">
    <source>
        <dbReference type="Pfam" id="PF17210"/>
    </source>
</evidence>
<feature type="chain" id="PRO_5039106733" description="alpha-amylase" evidence="7">
    <location>
        <begin position="31"/>
        <end position="1946"/>
    </location>
</feature>
<dbReference type="Gene3D" id="2.60.40.1120">
    <property type="entry name" value="Carboxypeptidase-like, regulatory domain"/>
    <property type="match status" value="1"/>
</dbReference>
<dbReference type="Proteomes" id="UP000249166">
    <property type="component" value="Unassembled WGS sequence"/>
</dbReference>
<feature type="signal peptide" evidence="7">
    <location>
        <begin position="1"/>
        <end position="30"/>
    </location>
</feature>
<dbReference type="InterPro" id="IPR013783">
    <property type="entry name" value="Ig-like_fold"/>
</dbReference>
<dbReference type="OrthoDB" id="3771655at2"/>
<comment type="catalytic activity">
    <reaction evidence="1">
        <text>Endohydrolysis of (1-&gt;4)-alpha-D-glucosidic linkages in polysaccharides containing three or more (1-&gt;4)-alpha-linked D-glucose units.</text>
        <dbReference type="EC" id="3.2.1.1"/>
    </reaction>
</comment>